<dbReference type="EMBL" id="BMAU01021304">
    <property type="protein sequence ID" value="GFY11111.1"/>
    <property type="molecule type" value="Genomic_DNA"/>
</dbReference>
<comment type="caution">
    <text evidence="1">The sequence shown here is derived from an EMBL/GenBank/DDBJ whole genome shotgun (WGS) entry which is preliminary data.</text>
</comment>
<dbReference type="AlphaFoldDB" id="A0A8X6SDD0"/>
<evidence type="ECO:0000313" key="1">
    <source>
        <dbReference type="EMBL" id="GFY11111.1"/>
    </source>
</evidence>
<organism evidence="1 2">
    <name type="scientific">Trichonephila clavipes</name>
    <name type="common">Golden silk orbweaver</name>
    <name type="synonym">Nephila clavipes</name>
    <dbReference type="NCBI Taxonomy" id="2585209"/>
    <lineage>
        <taxon>Eukaryota</taxon>
        <taxon>Metazoa</taxon>
        <taxon>Ecdysozoa</taxon>
        <taxon>Arthropoda</taxon>
        <taxon>Chelicerata</taxon>
        <taxon>Arachnida</taxon>
        <taxon>Araneae</taxon>
        <taxon>Araneomorphae</taxon>
        <taxon>Entelegynae</taxon>
        <taxon>Araneoidea</taxon>
        <taxon>Nephilidae</taxon>
        <taxon>Trichonephila</taxon>
    </lineage>
</organism>
<dbReference type="Proteomes" id="UP000887159">
    <property type="component" value="Unassembled WGS sequence"/>
</dbReference>
<keyword evidence="2" id="KW-1185">Reference proteome</keyword>
<sequence length="131" mass="15009">MDLVARISIAAARIREMPGVFEDVRQSMSRRCRACIHANVPKYPIFPAGCNQNVLADWMPGVKTRLYKMSIESLLENSSSRRRTSLDYAKVVSLTGNKMKTYTNPMKFDKFYFPFLKSYEIGNMEGNIKPT</sequence>
<reference evidence="1" key="1">
    <citation type="submission" date="2020-08" db="EMBL/GenBank/DDBJ databases">
        <title>Multicomponent nature underlies the extraordinary mechanical properties of spider dragline silk.</title>
        <authorList>
            <person name="Kono N."/>
            <person name="Nakamura H."/>
            <person name="Mori M."/>
            <person name="Yoshida Y."/>
            <person name="Ohtoshi R."/>
            <person name="Malay A.D."/>
            <person name="Moran D.A.P."/>
            <person name="Tomita M."/>
            <person name="Numata K."/>
            <person name="Arakawa K."/>
        </authorList>
    </citation>
    <scope>NUCLEOTIDE SEQUENCE</scope>
</reference>
<proteinExistence type="predicted"/>
<protein>
    <submittedName>
        <fullName evidence="1">Uncharacterized protein</fullName>
    </submittedName>
</protein>
<gene>
    <name evidence="1" type="ORF">TNCV_4470971</name>
</gene>
<evidence type="ECO:0000313" key="2">
    <source>
        <dbReference type="Proteomes" id="UP000887159"/>
    </source>
</evidence>
<name>A0A8X6SDD0_TRICX</name>
<accession>A0A8X6SDD0</accession>